<dbReference type="EC" id="3.5.1.28" evidence="2"/>
<dbReference type="Proteomes" id="UP001161580">
    <property type="component" value="Unassembled WGS sequence"/>
</dbReference>
<dbReference type="SUPFAM" id="SSF51445">
    <property type="entry name" value="(Trans)glycosidases"/>
    <property type="match status" value="1"/>
</dbReference>
<dbReference type="InterPro" id="IPR015020">
    <property type="entry name" value="Rv2525c-like_Glyco_Hydro-like"/>
</dbReference>
<evidence type="ECO:0000313" key="7">
    <source>
        <dbReference type="Proteomes" id="UP001161580"/>
    </source>
</evidence>
<evidence type="ECO:0000259" key="3">
    <source>
        <dbReference type="Pfam" id="PF05257"/>
    </source>
</evidence>
<keyword evidence="7" id="KW-1185">Reference proteome</keyword>
<dbReference type="Gene3D" id="2.30.30.40">
    <property type="entry name" value="SH3 Domains"/>
    <property type="match status" value="1"/>
</dbReference>
<evidence type="ECO:0000313" key="6">
    <source>
        <dbReference type="EMBL" id="MDI7920590.1"/>
    </source>
</evidence>
<dbReference type="GO" id="GO:0008745">
    <property type="term" value="F:N-acetylmuramoyl-L-alanine amidase activity"/>
    <property type="evidence" value="ECO:0007669"/>
    <property type="project" value="UniProtKB-EC"/>
</dbReference>
<name>A0AAE3Q966_9HYPH</name>
<proteinExistence type="predicted"/>
<dbReference type="InterPro" id="IPR017853">
    <property type="entry name" value="GH"/>
</dbReference>
<gene>
    <name evidence="6" type="ORF">MRS75_00670</name>
</gene>
<dbReference type="AlphaFoldDB" id="A0AAE3Q966"/>
<protein>
    <recommendedName>
        <fullName evidence="2">N-acetylmuramoyl-L-alanine amidase</fullName>
        <ecNumber evidence="2">3.5.1.28</ecNumber>
    </recommendedName>
</protein>
<dbReference type="Pfam" id="PF05257">
    <property type="entry name" value="CHAP"/>
    <property type="match status" value="1"/>
</dbReference>
<evidence type="ECO:0000259" key="4">
    <source>
        <dbReference type="Pfam" id="PF08239"/>
    </source>
</evidence>
<feature type="domain" description="Peptidase C51" evidence="3">
    <location>
        <begin position="342"/>
        <end position="421"/>
    </location>
</feature>
<dbReference type="Pfam" id="PF08924">
    <property type="entry name" value="Rv2525c_GlyHyd-like"/>
    <property type="match status" value="1"/>
</dbReference>
<organism evidence="6 7">
    <name type="scientific">Ferirhizobium litorale</name>
    <dbReference type="NCBI Taxonomy" id="2927786"/>
    <lineage>
        <taxon>Bacteria</taxon>
        <taxon>Pseudomonadati</taxon>
        <taxon>Pseudomonadota</taxon>
        <taxon>Alphaproteobacteria</taxon>
        <taxon>Hyphomicrobiales</taxon>
        <taxon>Rhizobiaceae</taxon>
        <taxon>Ferirhizobium</taxon>
    </lineage>
</organism>
<dbReference type="InterPro" id="IPR003646">
    <property type="entry name" value="SH3-like_bac-type"/>
</dbReference>
<dbReference type="EMBL" id="JALDYZ010000001">
    <property type="protein sequence ID" value="MDI7920590.1"/>
    <property type="molecule type" value="Genomic_DNA"/>
</dbReference>
<dbReference type="RefSeq" id="WP_311784780.1">
    <property type="nucleotide sequence ID" value="NZ_JALDYY010000001.1"/>
</dbReference>
<comment type="catalytic activity">
    <reaction evidence="1">
        <text>Hydrolyzes the link between N-acetylmuramoyl residues and L-amino acid residues in certain cell-wall glycopeptides.</text>
        <dbReference type="EC" id="3.5.1.28"/>
    </reaction>
</comment>
<dbReference type="SUPFAM" id="SSF54001">
    <property type="entry name" value="Cysteine proteinases"/>
    <property type="match status" value="1"/>
</dbReference>
<dbReference type="InterPro" id="IPR007921">
    <property type="entry name" value="CHAP_dom"/>
</dbReference>
<dbReference type="NCBIfam" id="TIGR02594">
    <property type="entry name" value="TIGR02594 family protein"/>
    <property type="match status" value="1"/>
</dbReference>
<dbReference type="Pfam" id="PF08239">
    <property type="entry name" value="SH3_3"/>
    <property type="match status" value="1"/>
</dbReference>
<feature type="domain" description="SH3b" evidence="4">
    <location>
        <begin position="234"/>
        <end position="287"/>
    </location>
</feature>
<reference evidence="6" key="1">
    <citation type="submission" date="2022-03" db="EMBL/GenBank/DDBJ databases">
        <title>Fererhizobium litorale gen. nov., sp. nov., isolated from sandy sediments of the Sea of Japan seashore.</title>
        <authorList>
            <person name="Romanenko L."/>
            <person name="Kurilenko V."/>
            <person name="Otstavnykh N."/>
            <person name="Svetashev V."/>
            <person name="Tekutyeva L."/>
            <person name="Isaeva M."/>
            <person name="Mikhailov V."/>
        </authorList>
    </citation>
    <scope>NUCLEOTIDE SEQUENCE</scope>
    <source>
        <strain evidence="6">KMM 9576</strain>
    </source>
</reference>
<dbReference type="InterPro" id="IPR038765">
    <property type="entry name" value="Papain-like_cys_pep_sf"/>
</dbReference>
<dbReference type="Gene3D" id="3.20.20.80">
    <property type="entry name" value="Glycosidases"/>
    <property type="match status" value="1"/>
</dbReference>
<dbReference type="InterPro" id="IPR013423">
    <property type="entry name" value="CHP02594"/>
</dbReference>
<feature type="domain" description="Rv2525c-like glycoside hydrolase-like" evidence="5">
    <location>
        <begin position="18"/>
        <end position="146"/>
    </location>
</feature>
<dbReference type="Gene3D" id="3.90.1720.10">
    <property type="entry name" value="endopeptidase domain like (from Nostoc punctiforme)"/>
    <property type="match status" value="1"/>
</dbReference>
<accession>A0AAE3Q966</accession>
<evidence type="ECO:0000259" key="5">
    <source>
        <dbReference type="Pfam" id="PF08924"/>
    </source>
</evidence>
<evidence type="ECO:0000256" key="1">
    <source>
        <dbReference type="ARBA" id="ARBA00001561"/>
    </source>
</evidence>
<comment type="caution">
    <text evidence="6">The sequence shown here is derived from an EMBL/GenBank/DDBJ whole genome shotgun (WGS) entry which is preliminary data.</text>
</comment>
<evidence type="ECO:0000256" key="2">
    <source>
        <dbReference type="ARBA" id="ARBA00011901"/>
    </source>
</evidence>
<sequence>MHEIIDIPWDVGPYATRLADAGVKSVIRYYNHRNSSRLPSKCLTERELEALHAADLSVAVVFQQRGGADGNISDLNSANGVRDAERALELAAKLNQPHGSAIYFAVDWDYFRTSELRQIEPYFEEVRRLLGNDYKLGVYGSGTVGTHFQGLGLADYIWLAGALGWSGTRRALERGNWTLFQKYMAVRFPFADIHYDGNIFNPAFASFGQFDRAAALDSPKGEGSAALFRVIARSGLNLRAGPSDTYRIIQSYPLDTIVTGRGREGEWVKVDIEGDGDADGYMHRTFLEPVSGGLSQELPAARKPVDVARAEMELGVREIPGRPNNPRIVMYHATTTGGSAPDETAWCSSFVNYCVEQAGLTGTDSKWARSWHDEEWGRDKTANPEDGDIVVFRRSNSNTEGGHVAFFVDEDANSILCLGGNQGNRVSLMRYPKNGRLGPFNYKLLSIRRA</sequence>